<feature type="compositionally biased region" description="Basic residues" evidence="8">
    <location>
        <begin position="23"/>
        <end position="32"/>
    </location>
</feature>
<comment type="catalytic activity">
    <reaction evidence="7">
        <text>a peptidoglycan chain = a peptidoglycan chain with N-acetyl-1,6-anhydromuramyl-[peptide] at the reducing end + a peptidoglycan chain with N-acetylglucosamine at the non-reducing end.</text>
        <dbReference type="EC" id="4.2.2.29"/>
    </reaction>
</comment>
<evidence type="ECO:0000256" key="4">
    <source>
        <dbReference type="ARBA" id="ARBA00023136"/>
    </source>
</evidence>
<feature type="site" description="Important for catalytic activity" evidence="7">
    <location>
        <position position="259"/>
    </location>
</feature>
<dbReference type="GO" id="GO:0009252">
    <property type="term" value="P:peptidoglycan biosynthetic process"/>
    <property type="evidence" value="ECO:0007669"/>
    <property type="project" value="UniProtKB-UniRule"/>
</dbReference>
<dbReference type="AlphaFoldDB" id="A0A2N3YN97"/>
<evidence type="ECO:0000256" key="6">
    <source>
        <dbReference type="ARBA" id="ARBA00023316"/>
    </source>
</evidence>
<dbReference type="Gene3D" id="3.30.1490.480">
    <property type="entry name" value="Endolytic murein transglycosylase"/>
    <property type="match status" value="1"/>
</dbReference>
<comment type="function">
    <text evidence="7">Functions as a peptidoglycan terminase that cleaves nascent peptidoglycan strands endolytically to terminate their elongation.</text>
</comment>
<dbReference type="Proteomes" id="UP000233781">
    <property type="component" value="Unassembled WGS sequence"/>
</dbReference>
<dbReference type="GO" id="GO:0008932">
    <property type="term" value="F:lytic endotransglycosylase activity"/>
    <property type="evidence" value="ECO:0007669"/>
    <property type="project" value="UniProtKB-UniRule"/>
</dbReference>
<feature type="transmembrane region" description="Helical" evidence="7">
    <location>
        <begin position="38"/>
        <end position="56"/>
    </location>
</feature>
<evidence type="ECO:0000256" key="7">
    <source>
        <dbReference type="HAMAP-Rule" id="MF_02065"/>
    </source>
</evidence>
<evidence type="ECO:0000313" key="9">
    <source>
        <dbReference type="EMBL" id="PKW28330.1"/>
    </source>
</evidence>
<dbReference type="EMBL" id="PJNE01000001">
    <property type="protein sequence ID" value="PKW28330.1"/>
    <property type="molecule type" value="Genomic_DNA"/>
</dbReference>
<keyword evidence="4 7" id="KW-0472">Membrane</keyword>
<keyword evidence="2 7" id="KW-0812">Transmembrane</keyword>
<dbReference type="PANTHER" id="PTHR30518">
    <property type="entry name" value="ENDOLYTIC MUREIN TRANSGLYCOSYLASE"/>
    <property type="match status" value="1"/>
</dbReference>
<evidence type="ECO:0000256" key="1">
    <source>
        <dbReference type="ARBA" id="ARBA00022475"/>
    </source>
</evidence>
<evidence type="ECO:0000256" key="3">
    <source>
        <dbReference type="ARBA" id="ARBA00022989"/>
    </source>
</evidence>
<comment type="subcellular location">
    <subcellularLocation>
        <location evidence="7">Cell membrane</location>
        <topology evidence="7">Single-pass membrane protein</topology>
    </subcellularLocation>
</comment>
<evidence type="ECO:0000256" key="8">
    <source>
        <dbReference type="SAM" id="MobiDB-lite"/>
    </source>
</evidence>
<keyword evidence="3 7" id="KW-1133">Transmembrane helix</keyword>
<keyword evidence="1 7" id="KW-1003">Cell membrane</keyword>
<comment type="similarity">
    <text evidence="7">Belongs to the transglycosylase MltG family.</text>
</comment>
<accession>A0A2N3YN97</accession>
<dbReference type="EC" id="4.2.2.29" evidence="7"/>
<proteinExistence type="inferred from homology"/>
<evidence type="ECO:0000313" key="10">
    <source>
        <dbReference type="Proteomes" id="UP000233781"/>
    </source>
</evidence>
<comment type="caution">
    <text evidence="9">The sequence shown here is derived from an EMBL/GenBank/DDBJ whole genome shotgun (WGS) entry which is preliminary data.</text>
</comment>
<feature type="compositionally biased region" description="Basic and acidic residues" evidence="8">
    <location>
        <begin position="13"/>
        <end position="22"/>
    </location>
</feature>
<dbReference type="NCBIfam" id="TIGR00247">
    <property type="entry name" value="endolytic transglycosylase MltG"/>
    <property type="match status" value="1"/>
</dbReference>
<reference evidence="9 10" key="1">
    <citation type="submission" date="2017-12" db="EMBL/GenBank/DDBJ databases">
        <title>Sequencing the genomes of 1000 Actinobacteria strains.</title>
        <authorList>
            <person name="Klenk H.-P."/>
        </authorList>
    </citation>
    <scope>NUCLEOTIDE SEQUENCE [LARGE SCALE GENOMIC DNA]</scope>
    <source>
        <strain evidence="9 10">DSM 12806</strain>
    </source>
</reference>
<dbReference type="OrthoDB" id="9814591at2"/>
<dbReference type="GO" id="GO:0071555">
    <property type="term" value="P:cell wall organization"/>
    <property type="evidence" value="ECO:0007669"/>
    <property type="project" value="UniProtKB-KW"/>
</dbReference>
<feature type="region of interest" description="Disordered" evidence="8">
    <location>
        <begin position="1"/>
        <end position="32"/>
    </location>
</feature>
<name>A0A2N3YN97_9MICO</name>
<dbReference type="InterPro" id="IPR003770">
    <property type="entry name" value="MLTG-like"/>
</dbReference>
<dbReference type="PANTHER" id="PTHR30518:SF2">
    <property type="entry name" value="ENDOLYTIC MUREIN TRANSGLYCOSYLASE"/>
    <property type="match status" value="1"/>
</dbReference>
<dbReference type="RefSeq" id="WP_101396939.1">
    <property type="nucleotide sequence ID" value="NZ_PJNE01000001.1"/>
</dbReference>
<evidence type="ECO:0000256" key="5">
    <source>
        <dbReference type="ARBA" id="ARBA00023239"/>
    </source>
</evidence>
<protein>
    <recommendedName>
        <fullName evidence="7">Endolytic murein transglycosylase</fullName>
        <ecNumber evidence="7">4.2.2.29</ecNumber>
    </recommendedName>
    <alternativeName>
        <fullName evidence="7">Peptidoglycan lytic transglycosylase</fullName>
    </alternativeName>
    <alternativeName>
        <fullName evidence="7">Peptidoglycan polymerization terminase</fullName>
    </alternativeName>
</protein>
<dbReference type="Pfam" id="PF02618">
    <property type="entry name" value="YceG"/>
    <property type="match status" value="1"/>
</dbReference>
<keyword evidence="5 7" id="KW-0456">Lyase</keyword>
<keyword evidence="6 7" id="KW-0961">Cell wall biogenesis/degradation</keyword>
<dbReference type="GO" id="GO:0005886">
    <property type="term" value="C:plasma membrane"/>
    <property type="evidence" value="ECO:0007669"/>
    <property type="project" value="UniProtKB-SubCell"/>
</dbReference>
<gene>
    <name evidence="7" type="primary">mltG</name>
    <name evidence="9" type="ORF">ATL31_3196</name>
</gene>
<dbReference type="HAMAP" id="MF_02065">
    <property type="entry name" value="MltG"/>
    <property type="match status" value="1"/>
</dbReference>
<evidence type="ECO:0000256" key="2">
    <source>
        <dbReference type="ARBA" id="ARBA00022692"/>
    </source>
</evidence>
<organism evidence="9 10">
    <name type="scientific">Phycicoccus duodecadis</name>
    <dbReference type="NCBI Taxonomy" id="173053"/>
    <lineage>
        <taxon>Bacteria</taxon>
        <taxon>Bacillati</taxon>
        <taxon>Actinomycetota</taxon>
        <taxon>Actinomycetes</taxon>
        <taxon>Micrococcales</taxon>
        <taxon>Intrasporangiaceae</taxon>
        <taxon>Phycicoccus</taxon>
    </lineage>
</organism>
<sequence length="391" mass="41719">MSQDFTDTIFGDDTERRPARSRRELHRKKRPPRRGRRLLTLLLAVVLVGAAGYGAFSVLGPTVRGLVGGGQTDVDFPGPGEGETDVVIASGATGEDIATVLRDAGVTKTRTAYLDVVAADPTTAAKIQPGTYVLLKGMRAQDAFELLADPANRVTERVTVREGLWLSETLATLSKATGVPLKDYQAAVKNPKALGLPAEAKGNLEGWLFPASYEFGDKTPAAEQLTQMVAQTVKTLTAAGVDRKNWQRTIIIASIVEGEASGDADRGKVARVIENRLDDPNGPTGGFLQMDSTVNFALHKRGNLTKTEYESAKSDPYDTYGSPGLPPGPIGSPGKAAIDAAANPTPGKWFFFVTVNLDTGETLFANTFAEQQANQQKLNQWCDANPGKCTG</sequence>
<keyword evidence="10" id="KW-1185">Reference proteome</keyword>